<dbReference type="GO" id="GO:0016491">
    <property type="term" value="F:oxidoreductase activity"/>
    <property type="evidence" value="ECO:0007669"/>
    <property type="project" value="UniProtKB-KW"/>
</dbReference>
<dbReference type="EMBL" id="VFNV01000001">
    <property type="protein sequence ID" value="TQK76829.1"/>
    <property type="molecule type" value="Genomic_DNA"/>
</dbReference>
<comment type="similarity">
    <text evidence="1 3">Belongs to the short-chain dehydrogenases/reductases (SDR) family.</text>
</comment>
<evidence type="ECO:0000256" key="2">
    <source>
        <dbReference type="ARBA" id="ARBA00023002"/>
    </source>
</evidence>
<dbReference type="PIRSF" id="PIRSF000126">
    <property type="entry name" value="11-beta-HSD1"/>
    <property type="match status" value="1"/>
</dbReference>
<evidence type="ECO:0008006" key="6">
    <source>
        <dbReference type="Google" id="ProtNLM"/>
    </source>
</evidence>
<keyword evidence="5" id="KW-1185">Reference proteome</keyword>
<dbReference type="PRINTS" id="PR00080">
    <property type="entry name" value="SDRFAMILY"/>
</dbReference>
<dbReference type="Proteomes" id="UP000316181">
    <property type="component" value="Unassembled WGS sequence"/>
</dbReference>
<dbReference type="CDD" id="cd05233">
    <property type="entry name" value="SDR_c"/>
    <property type="match status" value="1"/>
</dbReference>
<dbReference type="Gene3D" id="3.40.50.720">
    <property type="entry name" value="NAD(P)-binding Rossmann-like Domain"/>
    <property type="match status" value="1"/>
</dbReference>
<keyword evidence="2" id="KW-0560">Oxidoreductase</keyword>
<evidence type="ECO:0000256" key="1">
    <source>
        <dbReference type="ARBA" id="ARBA00006484"/>
    </source>
</evidence>
<dbReference type="Pfam" id="PF00106">
    <property type="entry name" value="adh_short"/>
    <property type="match status" value="1"/>
</dbReference>
<dbReference type="PANTHER" id="PTHR42901:SF1">
    <property type="entry name" value="ALCOHOL DEHYDROGENASE"/>
    <property type="match status" value="1"/>
</dbReference>
<evidence type="ECO:0000313" key="5">
    <source>
        <dbReference type="Proteomes" id="UP000316181"/>
    </source>
</evidence>
<evidence type="ECO:0000256" key="3">
    <source>
        <dbReference type="RuleBase" id="RU000363"/>
    </source>
</evidence>
<gene>
    <name evidence="4" type="ORF">FB389_1524</name>
</gene>
<proteinExistence type="inferred from homology"/>
<reference evidence="4 5" key="1">
    <citation type="submission" date="2019-06" db="EMBL/GenBank/DDBJ databases">
        <title>Sequencing the genomes of 1000 actinobacteria strains.</title>
        <authorList>
            <person name="Klenk H.-P."/>
        </authorList>
    </citation>
    <scope>NUCLEOTIDE SEQUENCE [LARGE SCALE GENOMIC DNA]</scope>
    <source>
        <strain evidence="4 5">DSM 10596</strain>
    </source>
</reference>
<protein>
    <recommendedName>
        <fullName evidence="6">Short-subunit dehydrogenase</fullName>
    </recommendedName>
</protein>
<comment type="caution">
    <text evidence="4">The sequence shown here is derived from an EMBL/GenBank/DDBJ whole genome shotgun (WGS) entry which is preliminary data.</text>
</comment>
<dbReference type="InterPro" id="IPR036291">
    <property type="entry name" value="NAD(P)-bd_dom_sf"/>
</dbReference>
<dbReference type="SUPFAM" id="SSF51735">
    <property type="entry name" value="NAD(P)-binding Rossmann-fold domains"/>
    <property type="match status" value="1"/>
</dbReference>
<dbReference type="OrthoDB" id="9797538at2"/>
<dbReference type="AlphaFoldDB" id="A0A542SQE4"/>
<sequence>MGTALITGASSGLGAEFAWQLATAKHDLVLVARNQERLDVLAEHLRQVAGVGVEVLPADLSKAGGRAAVVERLQVGALRDGEVPVRPAPGEPAPIGLLVNNAGYALHHSFVADPVDDEVDALNVMVTAVLELSHAAATQMISRGRGSILNVSSVASYMAASTYSAHKAWVRVFTEGLAVELRDTGVSATALLPGLTRTEFHERAGIDDDFPGIAWLRADTVVASALDAARRGQTLVTPSLRYGAASGLLRLAPRWLVRAFGHTGARGD</sequence>
<evidence type="ECO:0000313" key="4">
    <source>
        <dbReference type="EMBL" id="TQK76829.1"/>
    </source>
</evidence>
<accession>A0A542SQE4</accession>
<name>A0A542SQE4_9MICO</name>
<dbReference type="PANTHER" id="PTHR42901">
    <property type="entry name" value="ALCOHOL DEHYDROGENASE"/>
    <property type="match status" value="1"/>
</dbReference>
<organism evidence="4 5">
    <name type="scientific">Rarobacter incanus</name>
    <dbReference type="NCBI Taxonomy" id="153494"/>
    <lineage>
        <taxon>Bacteria</taxon>
        <taxon>Bacillati</taxon>
        <taxon>Actinomycetota</taxon>
        <taxon>Actinomycetes</taxon>
        <taxon>Micrococcales</taxon>
        <taxon>Rarobacteraceae</taxon>
        <taxon>Rarobacter</taxon>
    </lineage>
</organism>
<dbReference type="RefSeq" id="WP_142112367.1">
    <property type="nucleotide sequence ID" value="NZ_BAAATB010000007.1"/>
</dbReference>
<dbReference type="PRINTS" id="PR00081">
    <property type="entry name" value="GDHRDH"/>
</dbReference>
<dbReference type="InterPro" id="IPR002347">
    <property type="entry name" value="SDR_fam"/>
</dbReference>